<dbReference type="PANTHER" id="PTHR43108">
    <property type="entry name" value="N-ACETYLGLUCOSAMINE-6-SULFATASE FAMILY MEMBER"/>
    <property type="match status" value="1"/>
</dbReference>
<dbReference type="RefSeq" id="WP_197705656.1">
    <property type="nucleotide sequence ID" value="NZ_AP018042.1"/>
</dbReference>
<dbReference type="InterPro" id="IPR024607">
    <property type="entry name" value="Sulfatase_CS"/>
</dbReference>
<feature type="domain" description="N-sulphoglucosamine sulphohydrolase C-terminal" evidence="4">
    <location>
        <begin position="345"/>
        <end position="502"/>
    </location>
</feature>
<keyword evidence="6" id="KW-1185">Reference proteome</keyword>
<feature type="coiled-coil region" evidence="3">
    <location>
        <begin position="482"/>
        <end position="509"/>
    </location>
</feature>
<dbReference type="CDD" id="cd16031">
    <property type="entry name" value="G6S_like"/>
    <property type="match status" value="1"/>
</dbReference>
<dbReference type="GO" id="GO:0016787">
    <property type="term" value="F:hydrolase activity"/>
    <property type="evidence" value="ECO:0007669"/>
    <property type="project" value="UniProtKB-KW"/>
</dbReference>
<comment type="similarity">
    <text evidence="1">Belongs to the sulfatase family.</text>
</comment>
<evidence type="ECO:0000313" key="6">
    <source>
        <dbReference type="Proteomes" id="UP000218267"/>
    </source>
</evidence>
<reference evidence="6" key="2">
    <citation type="journal article" date="2020" name="Antonie Van Leeuwenhoek">
        <title>Labilibaculum antarcticum sp. nov., a novel facultative anaerobic, psychrotorelant bacterium isolated from marine sediment of Antarctica.</title>
        <authorList>
            <person name="Watanabe M."/>
            <person name="Kojima H."/>
            <person name="Fukui M."/>
        </authorList>
    </citation>
    <scope>NUCLEOTIDE SEQUENCE [LARGE SCALE GENOMIC DNA]</scope>
    <source>
        <strain evidence="6">SPP2</strain>
    </source>
</reference>
<dbReference type="InterPro" id="IPR017850">
    <property type="entry name" value="Alkaline_phosphatase_core_sf"/>
</dbReference>
<keyword evidence="2" id="KW-0378">Hydrolase</keyword>
<protein>
    <submittedName>
        <fullName evidence="5">Sulfatase</fullName>
    </submittedName>
</protein>
<evidence type="ECO:0000256" key="2">
    <source>
        <dbReference type="ARBA" id="ARBA00022801"/>
    </source>
</evidence>
<evidence type="ECO:0000313" key="5">
    <source>
        <dbReference type="EMBL" id="BAX78468.1"/>
    </source>
</evidence>
<evidence type="ECO:0000256" key="3">
    <source>
        <dbReference type="SAM" id="Coils"/>
    </source>
</evidence>
<dbReference type="Gene3D" id="3.40.720.10">
    <property type="entry name" value="Alkaline Phosphatase, subunit A"/>
    <property type="match status" value="1"/>
</dbReference>
<dbReference type="Pfam" id="PF16347">
    <property type="entry name" value="SGSH_C"/>
    <property type="match status" value="1"/>
</dbReference>
<dbReference type="Proteomes" id="UP000218267">
    <property type="component" value="Chromosome"/>
</dbReference>
<dbReference type="AlphaFoldDB" id="A0A1Y1CDP2"/>
<dbReference type="EMBL" id="AP018042">
    <property type="protein sequence ID" value="BAX78468.1"/>
    <property type="molecule type" value="Genomic_DNA"/>
</dbReference>
<sequence>MNPHKTTRLLKAFGFLMILILSIASCKKAEKPNIIWIFSDDHSYQTIGAYGGRLQDINMTPNLDKMAAEGMRFDKCYVENSICAPSRATLLTGKMSHMHLKYNNKKNVVFNHDQQQFQKILGQNGYQTAMIGKIHLDGKMQGFDYWEVLLGQGSYMNPIFLSDDGEKQYEGYTTDIIADKSLEWLKGKRDESKPFMLMVHNKAPHRPWIPKREHMKMYDDITIPEPANLHDDYATRGAAAHQQELSILDNMNLDRDLKMTKQDNEYFRKVGIDDRFDSRREKYKDLDLEGEELTKLKYQIYMKDYLRCIWSVDENIGRIMDYLKESGLDKNTIVMYSSDQGFYMGEHGWFDKRLMYEESFRTPLIVKWPNVIKPGSVNTDMVQNIDFAETFLDLAGVAIPEDMQGKSIVPLLKGKTPNDWRESLYYHYYEYPGAHNVLGHEGVANKQFKLIRFYGTDVPNGEEWELYDLVKDPSEMNNIYGNSDQQSKVVEMKDELKKLKKQYKVDQNEIPQ</sequence>
<evidence type="ECO:0000259" key="4">
    <source>
        <dbReference type="Pfam" id="PF16347"/>
    </source>
</evidence>
<organism evidence="5 6">
    <name type="scientific">Labilibaculum antarcticum</name>
    <dbReference type="NCBI Taxonomy" id="1717717"/>
    <lineage>
        <taxon>Bacteria</taxon>
        <taxon>Pseudomonadati</taxon>
        <taxon>Bacteroidota</taxon>
        <taxon>Bacteroidia</taxon>
        <taxon>Marinilabiliales</taxon>
        <taxon>Marinifilaceae</taxon>
        <taxon>Labilibaculum</taxon>
    </lineage>
</organism>
<evidence type="ECO:0000256" key="1">
    <source>
        <dbReference type="ARBA" id="ARBA00008779"/>
    </source>
</evidence>
<dbReference type="KEGG" id="mbas:ALGA_0073"/>
<dbReference type="SUPFAM" id="SSF53649">
    <property type="entry name" value="Alkaline phosphatase-like"/>
    <property type="match status" value="1"/>
</dbReference>
<reference evidence="5 6" key="1">
    <citation type="journal article" date="2018" name="Mar. Genomics">
        <title>Complete genome sequence of Marinifilaceae bacterium strain SPP2, isolated from the Antarctic marine sediment.</title>
        <authorList>
            <person name="Watanabe M."/>
            <person name="Kojima H."/>
            <person name="Fukui M."/>
        </authorList>
    </citation>
    <scope>NUCLEOTIDE SEQUENCE [LARGE SCALE GENOMIC DNA]</scope>
    <source>
        <strain evidence="5 6">SPP2</strain>
    </source>
</reference>
<keyword evidence="3" id="KW-0175">Coiled coil</keyword>
<dbReference type="PROSITE" id="PS51257">
    <property type="entry name" value="PROKAR_LIPOPROTEIN"/>
    <property type="match status" value="1"/>
</dbReference>
<name>A0A1Y1CDP2_9BACT</name>
<proteinExistence type="inferred from homology"/>
<accession>A0A1Y1CDP2</accession>
<gene>
    <name evidence="5" type="ORF">ALGA_0073</name>
</gene>
<dbReference type="PANTHER" id="PTHR43108:SF6">
    <property type="entry name" value="N-SULPHOGLUCOSAMINE SULPHOHYDROLASE"/>
    <property type="match status" value="1"/>
</dbReference>
<dbReference type="PROSITE" id="PS00523">
    <property type="entry name" value="SULFATASE_1"/>
    <property type="match status" value="1"/>
</dbReference>
<dbReference type="InterPro" id="IPR032506">
    <property type="entry name" value="SGSH_C"/>
</dbReference>